<dbReference type="EMBL" id="JACVVK020000235">
    <property type="protein sequence ID" value="KAK7482975.1"/>
    <property type="molecule type" value="Genomic_DNA"/>
</dbReference>
<dbReference type="GO" id="GO:0004693">
    <property type="term" value="F:cyclin-dependent protein serine/threonine kinase activity"/>
    <property type="evidence" value="ECO:0007669"/>
    <property type="project" value="UniProtKB-EC"/>
</dbReference>
<evidence type="ECO:0000313" key="12">
    <source>
        <dbReference type="EMBL" id="KAK7482975.1"/>
    </source>
</evidence>
<dbReference type="PROSITE" id="PS50011">
    <property type="entry name" value="PROTEIN_KINASE_DOM"/>
    <property type="match status" value="1"/>
</dbReference>
<evidence type="ECO:0000256" key="8">
    <source>
        <dbReference type="ARBA" id="ARBA00047811"/>
    </source>
</evidence>
<dbReference type="EC" id="2.7.11.22" evidence="2"/>
<keyword evidence="3" id="KW-0723">Serine/threonine-protein kinase</keyword>
<evidence type="ECO:0000259" key="11">
    <source>
        <dbReference type="PROSITE" id="PS50011"/>
    </source>
</evidence>
<dbReference type="PROSITE" id="PS00107">
    <property type="entry name" value="PROTEIN_KINASE_ATP"/>
    <property type="match status" value="1"/>
</dbReference>
<keyword evidence="4" id="KW-0808">Transferase</keyword>
<dbReference type="InterPro" id="IPR000719">
    <property type="entry name" value="Prot_kinase_dom"/>
</dbReference>
<feature type="binding site" evidence="10">
    <location>
        <position position="42"/>
    </location>
    <ligand>
        <name>ATP</name>
        <dbReference type="ChEBI" id="CHEBI:30616"/>
    </ligand>
</feature>
<dbReference type="Gene3D" id="3.30.200.20">
    <property type="entry name" value="Phosphorylase Kinase, domain 1"/>
    <property type="match status" value="1"/>
</dbReference>
<dbReference type="AlphaFoldDB" id="A0ABD0K6F5"/>
<name>A0ABD0K6F5_9CAEN</name>
<dbReference type="Pfam" id="PF00069">
    <property type="entry name" value="Pkinase"/>
    <property type="match status" value="1"/>
</dbReference>
<evidence type="ECO:0000256" key="10">
    <source>
        <dbReference type="PROSITE-ProRule" id="PRU10141"/>
    </source>
</evidence>
<protein>
    <recommendedName>
        <fullName evidence="2">cyclin-dependent kinase</fullName>
        <ecNumber evidence="2">2.7.11.22</ecNumber>
    </recommendedName>
</protein>
<dbReference type="PANTHER" id="PTHR24056:SF472">
    <property type="entry name" value="CYCLIN-DEPENDENT KINASE 4, ISOFORM A"/>
    <property type="match status" value="1"/>
</dbReference>
<dbReference type="PANTHER" id="PTHR24056">
    <property type="entry name" value="CELL DIVISION PROTEIN KINASE"/>
    <property type="match status" value="1"/>
</dbReference>
<evidence type="ECO:0000256" key="1">
    <source>
        <dbReference type="ARBA" id="ARBA00006485"/>
    </source>
</evidence>
<proteinExistence type="inferred from homology"/>
<keyword evidence="6" id="KW-0418">Kinase</keyword>
<comment type="catalytic activity">
    <reaction evidence="9">
        <text>L-seryl-[protein] + ATP = O-phospho-L-seryl-[protein] + ADP + H(+)</text>
        <dbReference type="Rhea" id="RHEA:17989"/>
        <dbReference type="Rhea" id="RHEA-COMP:9863"/>
        <dbReference type="Rhea" id="RHEA-COMP:11604"/>
        <dbReference type="ChEBI" id="CHEBI:15378"/>
        <dbReference type="ChEBI" id="CHEBI:29999"/>
        <dbReference type="ChEBI" id="CHEBI:30616"/>
        <dbReference type="ChEBI" id="CHEBI:83421"/>
        <dbReference type="ChEBI" id="CHEBI:456216"/>
        <dbReference type="EC" id="2.7.11.22"/>
    </reaction>
</comment>
<dbReference type="SMART" id="SM00220">
    <property type="entry name" value="S_TKc"/>
    <property type="match status" value="1"/>
</dbReference>
<dbReference type="InterPro" id="IPR011009">
    <property type="entry name" value="Kinase-like_dom_sf"/>
</dbReference>
<dbReference type="FunFam" id="3.30.200.20:FF:000124">
    <property type="entry name" value="Cyclin-dependent kinase 4"/>
    <property type="match status" value="1"/>
</dbReference>
<comment type="similarity">
    <text evidence="1">Belongs to the protein kinase superfamily. CMGC Ser/Thr protein kinase family. CDC2/CDKX subfamily.</text>
</comment>
<gene>
    <name evidence="12" type="ORF">BaRGS_00025752</name>
</gene>
<accession>A0ABD0K6F5</accession>
<dbReference type="InterPro" id="IPR017441">
    <property type="entry name" value="Protein_kinase_ATP_BS"/>
</dbReference>
<comment type="catalytic activity">
    <reaction evidence="8">
        <text>L-threonyl-[protein] + ATP = O-phospho-L-threonyl-[protein] + ADP + H(+)</text>
        <dbReference type="Rhea" id="RHEA:46608"/>
        <dbReference type="Rhea" id="RHEA-COMP:11060"/>
        <dbReference type="Rhea" id="RHEA-COMP:11605"/>
        <dbReference type="ChEBI" id="CHEBI:15378"/>
        <dbReference type="ChEBI" id="CHEBI:30013"/>
        <dbReference type="ChEBI" id="CHEBI:30616"/>
        <dbReference type="ChEBI" id="CHEBI:61977"/>
        <dbReference type="ChEBI" id="CHEBI:456216"/>
        <dbReference type="EC" id="2.7.11.22"/>
    </reaction>
</comment>
<keyword evidence="13" id="KW-1185">Reference proteome</keyword>
<dbReference type="GO" id="GO:0005524">
    <property type="term" value="F:ATP binding"/>
    <property type="evidence" value="ECO:0007669"/>
    <property type="project" value="UniProtKB-UniRule"/>
</dbReference>
<evidence type="ECO:0000256" key="3">
    <source>
        <dbReference type="ARBA" id="ARBA00022527"/>
    </source>
</evidence>
<evidence type="ECO:0000256" key="4">
    <source>
        <dbReference type="ARBA" id="ARBA00022679"/>
    </source>
</evidence>
<evidence type="ECO:0000256" key="7">
    <source>
        <dbReference type="ARBA" id="ARBA00022840"/>
    </source>
</evidence>
<feature type="domain" description="Protein kinase" evidence="11">
    <location>
        <begin position="12"/>
        <end position="171"/>
    </location>
</feature>
<sequence>MSRRRDSSERRYEEVAVIGNGAYGTVYKARDLKNEGQFVAMKRIRLCNTEEGMPMTAIREIALLKQLEKYEHPNIVKLLDVGHTNITDKEIRVNLVFEYIDQDLSTYLQRCPPPGLGPDRIRVISLFCDADLVFINCVAKWPGSVHNARVLRYGGAVAAENGHMFYLQLFK</sequence>
<dbReference type="Proteomes" id="UP001519460">
    <property type="component" value="Unassembled WGS sequence"/>
</dbReference>
<keyword evidence="7 10" id="KW-0067">ATP-binding</keyword>
<organism evidence="12 13">
    <name type="scientific">Batillaria attramentaria</name>
    <dbReference type="NCBI Taxonomy" id="370345"/>
    <lineage>
        <taxon>Eukaryota</taxon>
        <taxon>Metazoa</taxon>
        <taxon>Spiralia</taxon>
        <taxon>Lophotrochozoa</taxon>
        <taxon>Mollusca</taxon>
        <taxon>Gastropoda</taxon>
        <taxon>Caenogastropoda</taxon>
        <taxon>Sorbeoconcha</taxon>
        <taxon>Cerithioidea</taxon>
        <taxon>Batillariidae</taxon>
        <taxon>Batillaria</taxon>
    </lineage>
</organism>
<evidence type="ECO:0000313" key="13">
    <source>
        <dbReference type="Proteomes" id="UP001519460"/>
    </source>
</evidence>
<evidence type="ECO:0000256" key="6">
    <source>
        <dbReference type="ARBA" id="ARBA00022777"/>
    </source>
</evidence>
<keyword evidence="5 10" id="KW-0547">Nucleotide-binding</keyword>
<evidence type="ECO:0000256" key="9">
    <source>
        <dbReference type="ARBA" id="ARBA00048367"/>
    </source>
</evidence>
<evidence type="ECO:0000256" key="5">
    <source>
        <dbReference type="ARBA" id="ARBA00022741"/>
    </source>
</evidence>
<dbReference type="InterPro" id="IPR050108">
    <property type="entry name" value="CDK"/>
</dbReference>
<dbReference type="SUPFAM" id="SSF56112">
    <property type="entry name" value="Protein kinase-like (PK-like)"/>
    <property type="match status" value="1"/>
</dbReference>
<comment type="caution">
    <text evidence="12">The sequence shown here is derived from an EMBL/GenBank/DDBJ whole genome shotgun (WGS) entry which is preliminary data.</text>
</comment>
<reference evidence="12 13" key="1">
    <citation type="journal article" date="2023" name="Sci. Data">
        <title>Genome assembly of the Korean intertidal mud-creeper Batillaria attramentaria.</title>
        <authorList>
            <person name="Patra A.K."/>
            <person name="Ho P.T."/>
            <person name="Jun S."/>
            <person name="Lee S.J."/>
            <person name="Kim Y."/>
            <person name="Won Y.J."/>
        </authorList>
    </citation>
    <scope>NUCLEOTIDE SEQUENCE [LARGE SCALE GENOMIC DNA]</scope>
    <source>
        <strain evidence="12">Wonlab-2016</strain>
    </source>
</reference>
<evidence type="ECO:0000256" key="2">
    <source>
        <dbReference type="ARBA" id="ARBA00012425"/>
    </source>
</evidence>